<evidence type="ECO:0000313" key="1">
    <source>
        <dbReference type="EMBL" id="RCV31015.1"/>
    </source>
</evidence>
<dbReference type="EMBL" id="CM003533">
    <property type="protein sequence ID" value="RCV31015.1"/>
    <property type="molecule type" value="Genomic_DNA"/>
</dbReference>
<proteinExistence type="predicted"/>
<sequence>MEYVKPCSFGSSSKIRVEAQELTLHFSFWVYPIGPCLDTQEVFVFLEFGSDRI</sequence>
<gene>
    <name evidence="1" type="ORF">SETIT_6G142500v2</name>
</gene>
<dbReference type="EMBL" id="CM003533">
    <property type="protein sequence ID" value="RCV31014.1"/>
    <property type="molecule type" value="Genomic_DNA"/>
</dbReference>
<name>A0A368RLD3_SETIT</name>
<organism evidence="1">
    <name type="scientific">Setaria italica</name>
    <name type="common">Foxtail millet</name>
    <name type="synonym">Panicum italicum</name>
    <dbReference type="NCBI Taxonomy" id="4555"/>
    <lineage>
        <taxon>Eukaryota</taxon>
        <taxon>Viridiplantae</taxon>
        <taxon>Streptophyta</taxon>
        <taxon>Embryophyta</taxon>
        <taxon>Tracheophyta</taxon>
        <taxon>Spermatophyta</taxon>
        <taxon>Magnoliopsida</taxon>
        <taxon>Liliopsida</taxon>
        <taxon>Poales</taxon>
        <taxon>Poaceae</taxon>
        <taxon>PACMAD clade</taxon>
        <taxon>Panicoideae</taxon>
        <taxon>Panicodae</taxon>
        <taxon>Paniceae</taxon>
        <taxon>Cenchrinae</taxon>
        <taxon>Setaria</taxon>
    </lineage>
</organism>
<protein>
    <submittedName>
        <fullName evidence="1">Uncharacterized protein</fullName>
    </submittedName>
</protein>
<accession>A0A368RLD3</accession>
<dbReference type="AlphaFoldDB" id="A0A368RLD3"/>
<reference evidence="1" key="2">
    <citation type="submission" date="2015-07" db="EMBL/GenBank/DDBJ databases">
        <authorList>
            <person name="Noorani M."/>
        </authorList>
    </citation>
    <scope>NUCLEOTIDE SEQUENCE</scope>
    <source>
        <strain evidence="1">Yugu1</strain>
    </source>
</reference>
<reference evidence="1" key="1">
    <citation type="journal article" date="2012" name="Nat. Biotechnol.">
        <title>Reference genome sequence of the model plant Setaria.</title>
        <authorList>
            <person name="Bennetzen J.L."/>
            <person name="Schmutz J."/>
            <person name="Wang H."/>
            <person name="Percifield R."/>
            <person name="Hawkins J."/>
            <person name="Pontaroli A.C."/>
            <person name="Estep M."/>
            <person name="Feng L."/>
            <person name="Vaughn J.N."/>
            <person name="Grimwood J."/>
            <person name="Jenkins J."/>
            <person name="Barry K."/>
            <person name="Lindquist E."/>
            <person name="Hellsten U."/>
            <person name="Deshpande S."/>
            <person name="Wang X."/>
            <person name="Wu X."/>
            <person name="Mitros T."/>
            <person name="Triplett J."/>
            <person name="Yang X."/>
            <person name="Ye C.Y."/>
            <person name="Mauro-Herrera M."/>
            <person name="Wang L."/>
            <person name="Li P."/>
            <person name="Sharma M."/>
            <person name="Sharma R."/>
            <person name="Ronald P.C."/>
            <person name="Panaud O."/>
            <person name="Kellogg E.A."/>
            <person name="Brutnell T.P."/>
            <person name="Doust A.N."/>
            <person name="Tuskan G.A."/>
            <person name="Rokhsar D."/>
            <person name="Devos K.M."/>
        </authorList>
    </citation>
    <scope>NUCLEOTIDE SEQUENCE [LARGE SCALE GENOMIC DNA]</scope>
    <source>
        <strain evidence="1">Yugu1</strain>
    </source>
</reference>